<dbReference type="RefSeq" id="WP_307410967.1">
    <property type="nucleotide sequence ID" value="NZ_JAUSUR010000008.1"/>
</dbReference>
<dbReference type="PANTHER" id="PTHR11078:SF3">
    <property type="entry name" value="ANTITERMINATION NUSB DOMAIN-CONTAINING PROTEIN"/>
    <property type="match status" value="1"/>
</dbReference>
<dbReference type="InterPro" id="IPR006027">
    <property type="entry name" value="NusB_RsmB_TIM44"/>
</dbReference>
<evidence type="ECO:0000256" key="4">
    <source>
        <dbReference type="ARBA" id="ARBA00023015"/>
    </source>
</evidence>
<keyword evidence="5" id="KW-0804">Transcription</keyword>
<evidence type="ECO:0000256" key="1">
    <source>
        <dbReference type="ARBA" id="ARBA00005952"/>
    </source>
</evidence>
<keyword evidence="3" id="KW-0694">RNA-binding</keyword>
<accession>A0ABU0E7K2</accession>
<evidence type="ECO:0000313" key="8">
    <source>
        <dbReference type="Proteomes" id="UP001230220"/>
    </source>
</evidence>
<keyword evidence="2" id="KW-0889">Transcription antitermination</keyword>
<evidence type="ECO:0000313" key="7">
    <source>
        <dbReference type="EMBL" id="MDQ0362845.1"/>
    </source>
</evidence>
<comment type="similarity">
    <text evidence="1">Belongs to the NusB family.</text>
</comment>
<name>A0ABU0E7K2_9FIRM</name>
<reference evidence="7 8" key="1">
    <citation type="submission" date="2023-07" db="EMBL/GenBank/DDBJ databases">
        <title>Genomic Encyclopedia of Type Strains, Phase IV (KMG-IV): sequencing the most valuable type-strain genomes for metagenomic binning, comparative biology and taxonomic classification.</title>
        <authorList>
            <person name="Goeker M."/>
        </authorList>
    </citation>
    <scope>NUCLEOTIDE SEQUENCE [LARGE SCALE GENOMIC DNA]</scope>
    <source>
        <strain evidence="7 8">DSM 16784</strain>
    </source>
</reference>
<evidence type="ECO:0000259" key="6">
    <source>
        <dbReference type="Pfam" id="PF01029"/>
    </source>
</evidence>
<keyword evidence="4" id="KW-0805">Transcription regulation</keyword>
<dbReference type="Pfam" id="PF01029">
    <property type="entry name" value="NusB"/>
    <property type="match status" value="1"/>
</dbReference>
<feature type="domain" description="NusB/RsmB/TIM44" evidence="6">
    <location>
        <begin position="4"/>
        <end position="124"/>
    </location>
</feature>
<dbReference type="Gene3D" id="1.10.940.10">
    <property type="entry name" value="NusB-like"/>
    <property type="match status" value="1"/>
</dbReference>
<dbReference type="Proteomes" id="UP001230220">
    <property type="component" value="Unassembled WGS sequence"/>
</dbReference>
<comment type="caution">
    <text evidence="7">The sequence shown here is derived from an EMBL/GenBank/DDBJ whole genome shotgun (WGS) entry which is preliminary data.</text>
</comment>
<evidence type="ECO:0000256" key="5">
    <source>
        <dbReference type="ARBA" id="ARBA00023163"/>
    </source>
</evidence>
<dbReference type="NCBIfam" id="TIGR01951">
    <property type="entry name" value="nusB"/>
    <property type="match status" value="1"/>
</dbReference>
<evidence type="ECO:0000256" key="3">
    <source>
        <dbReference type="ARBA" id="ARBA00022884"/>
    </source>
</evidence>
<dbReference type="EMBL" id="JAUSUR010000008">
    <property type="protein sequence ID" value="MDQ0362845.1"/>
    <property type="molecule type" value="Genomic_DNA"/>
</dbReference>
<evidence type="ECO:0000256" key="2">
    <source>
        <dbReference type="ARBA" id="ARBA00022814"/>
    </source>
</evidence>
<gene>
    <name evidence="7" type="ORF">J2S15_003606</name>
</gene>
<proteinExistence type="inferred from homology"/>
<dbReference type="InterPro" id="IPR011605">
    <property type="entry name" value="NusB_fam"/>
</dbReference>
<dbReference type="SUPFAM" id="SSF48013">
    <property type="entry name" value="NusB-like"/>
    <property type="match status" value="1"/>
</dbReference>
<organism evidence="7 8">
    <name type="scientific">Breznakia pachnodae</name>
    <dbReference type="NCBI Taxonomy" id="265178"/>
    <lineage>
        <taxon>Bacteria</taxon>
        <taxon>Bacillati</taxon>
        <taxon>Bacillota</taxon>
        <taxon>Erysipelotrichia</taxon>
        <taxon>Erysipelotrichales</taxon>
        <taxon>Erysipelotrichaceae</taxon>
        <taxon>Breznakia</taxon>
    </lineage>
</organism>
<dbReference type="InterPro" id="IPR035926">
    <property type="entry name" value="NusB-like_sf"/>
</dbReference>
<sequence>MNRHETRELAMTSLYQSFLLEKDIKRVLLENEKIGNKVSPFLYTITIDATSNLDAYVERINSVLKDDWTFERLGYIERAILVIALCEIEFETAQRQVIIDEAVVLAKKYCDDDTYKFINGVLDKL</sequence>
<protein>
    <submittedName>
        <fullName evidence="7">N utilization substance protein B</fullName>
    </submittedName>
</protein>
<keyword evidence="8" id="KW-1185">Reference proteome</keyword>
<dbReference type="PANTHER" id="PTHR11078">
    <property type="entry name" value="N UTILIZATION SUBSTANCE PROTEIN B-RELATED"/>
    <property type="match status" value="1"/>
</dbReference>